<dbReference type="EMBL" id="GBRH01214889">
    <property type="protein sequence ID" value="JAD83006.1"/>
    <property type="molecule type" value="Transcribed_RNA"/>
</dbReference>
<proteinExistence type="predicted"/>
<sequence length="10" mass="1079">MGVTGQRLAF</sequence>
<reference evidence="1" key="2">
    <citation type="journal article" date="2015" name="Data Brief">
        <title>Shoot transcriptome of the giant reed, Arundo donax.</title>
        <authorList>
            <person name="Barrero R.A."/>
            <person name="Guerrero F.D."/>
            <person name="Moolhuijzen P."/>
            <person name="Goolsby J.A."/>
            <person name="Tidwell J."/>
            <person name="Bellgard S.E."/>
            <person name="Bellgard M.I."/>
        </authorList>
    </citation>
    <scope>NUCLEOTIDE SEQUENCE</scope>
    <source>
        <tissue evidence="1">Shoot tissue taken approximately 20 cm above the soil surface</tissue>
    </source>
</reference>
<name>A0A0A9D5C7_ARUDO</name>
<organism evidence="1">
    <name type="scientific">Arundo donax</name>
    <name type="common">Giant reed</name>
    <name type="synonym">Donax arundinaceus</name>
    <dbReference type="NCBI Taxonomy" id="35708"/>
    <lineage>
        <taxon>Eukaryota</taxon>
        <taxon>Viridiplantae</taxon>
        <taxon>Streptophyta</taxon>
        <taxon>Embryophyta</taxon>
        <taxon>Tracheophyta</taxon>
        <taxon>Spermatophyta</taxon>
        <taxon>Magnoliopsida</taxon>
        <taxon>Liliopsida</taxon>
        <taxon>Poales</taxon>
        <taxon>Poaceae</taxon>
        <taxon>PACMAD clade</taxon>
        <taxon>Arundinoideae</taxon>
        <taxon>Arundineae</taxon>
        <taxon>Arundo</taxon>
    </lineage>
</organism>
<protein>
    <submittedName>
        <fullName evidence="1">Uncharacterized protein</fullName>
    </submittedName>
</protein>
<evidence type="ECO:0000313" key="1">
    <source>
        <dbReference type="EMBL" id="JAD83006.1"/>
    </source>
</evidence>
<reference evidence="1" key="1">
    <citation type="submission" date="2014-09" db="EMBL/GenBank/DDBJ databases">
        <authorList>
            <person name="Magalhaes I.L.F."/>
            <person name="Oliveira U."/>
            <person name="Santos F.R."/>
            <person name="Vidigal T.H.D.A."/>
            <person name="Brescovit A.D."/>
            <person name="Santos A.J."/>
        </authorList>
    </citation>
    <scope>NUCLEOTIDE SEQUENCE</scope>
    <source>
        <tissue evidence="1">Shoot tissue taken approximately 20 cm above the soil surface</tissue>
    </source>
</reference>
<accession>A0A0A9D5C7</accession>